<name>A0A6J7LGP5_9ZZZZ</name>
<reference evidence="1" key="1">
    <citation type="submission" date="2020-05" db="EMBL/GenBank/DDBJ databases">
        <authorList>
            <person name="Chiriac C."/>
            <person name="Salcher M."/>
            <person name="Ghai R."/>
            <person name="Kavagutti S V."/>
        </authorList>
    </citation>
    <scope>NUCLEOTIDE SEQUENCE</scope>
</reference>
<dbReference type="EMBL" id="CAFBNZ010000020">
    <property type="protein sequence ID" value="CAB4967468.1"/>
    <property type="molecule type" value="Genomic_DNA"/>
</dbReference>
<organism evidence="1">
    <name type="scientific">freshwater metagenome</name>
    <dbReference type="NCBI Taxonomy" id="449393"/>
    <lineage>
        <taxon>unclassified sequences</taxon>
        <taxon>metagenomes</taxon>
        <taxon>ecological metagenomes</taxon>
    </lineage>
</organism>
<dbReference type="AlphaFoldDB" id="A0A6J7LGP5"/>
<evidence type="ECO:0000313" key="1">
    <source>
        <dbReference type="EMBL" id="CAB4967468.1"/>
    </source>
</evidence>
<sequence>MKKVVKLWVVLGLLAVVLAPSDSAVAAVNNVPLPGKWGWCTNSIVNGCIQSVTTTSPKNVTTVYTNSAALQELSLDINIHCGFNPTWPACDGNKYQSISNGPCLEKSDWSTGPVGQVGQLPAFEIDISWPEKSGWLIEVRLSTGNFRAAFTIGHGTTSAITTDDGDGTFTYLYTAEMQKHYYGDYPNLMPSSPDYYNWWNTAQAADFSETIHAQVWPRDHLLTLDVSNGCKYHPFEGAWAEANASSFSWGYGTSTDLASDGQQVQNKLNFIASSYHWLPGRKITSNLMPARIQVFLPAGYFLALGYSSLADFDSSAYSVTTADSQRTSPRVTELNGGLLINLGVKHYSSPNPSISFKLGANYGKKFKTPPLVKTRPFLSVKKSVTAKSIANYAGLTQAKGSTLSLRVLSVSSKICGVSKSSLLGIKKGTCQVKVTVESASGTKVSKTVSIKVTA</sequence>
<accession>A0A6J7LGP5</accession>
<proteinExistence type="predicted"/>
<protein>
    <submittedName>
        <fullName evidence="1">Unannotated protein</fullName>
    </submittedName>
</protein>
<gene>
    <name evidence="1" type="ORF">UFOPK3889_00208</name>
</gene>